<feature type="domain" description="N-acetyltransferase" evidence="1">
    <location>
        <begin position="4"/>
        <end position="165"/>
    </location>
</feature>
<keyword evidence="3" id="KW-1185">Reference proteome</keyword>
<gene>
    <name evidence="2" type="ORF">CHL78_009755</name>
</gene>
<dbReference type="EMBL" id="NOJY02000014">
    <property type="protein sequence ID" value="RDY27264.1"/>
    <property type="molecule type" value="Genomic_DNA"/>
</dbReference>
<dbReference type="Pfam" id="PF13420">
    <property type="entry name" value="Acetyltransf_4"/>
    <property type="match status" value="1"/>
</dbReference>
<dbReference type="PANTHER" id="PTHR43072">
    <property type="entry name" value="N-ACETYLTRANSFERASE"/>
    <property type="match status" value="1"/>
</dbReference>
<dbReference type="AlphaFoldDB" id="A0A371J3K8"/>
<dbReference type="RefSeq" id="WP_094368879.1">
    <property type="nucleotide sequence ID" value="NZ_NOJY02000014.1"/>
</dbReference>
<dbReference type="GO" id="GO:0016747">
    <property type="term" value="F:acyltransferase activity, transferring groups other than amino-acyl groups"/>
    <property type="evidence" value="ECO:0007669"/>
    <property type="project" value="InterPro"/>
</dbReference>
<dbReference type="Gene3D" id="3.40.630.30">
    <property type="match status" value="1"/>
</dbReference>
<keyword evidence="2" id="KW-0808">Transferase</keyword>
<evidence type="ECO:0000259" key="1">
    <source>
        <dbReference type="PROSITE" id="PS51186"/>
    </source>
</evidence>
<proteinExistence type="predicted"/>
<dbReference type="InterPro" id="IPR016181">
    <property type="entry name" value="Acyl_CoA_acyltransferase"/>
</dbReference>
<evidence type="ECO:0000313" key="2">
    <source>
        <dbReference type="EMBL" id="RDY27264.1"/>
    </source>
</evidence>
<comment type="caution">
    <text evidence="2">The sequence shown here is derived from an EMBL/GenBank/DDBJ whole genome shotgun (WGS) entry which is preliminary data.</text>
</comment>
<accession>A0A371J3K8</accession>
<organism evidence="2 3">
    <name type="scientific">Romboutsia weinsteinii</name>
    <dbReference type="NCBI Taxonomy" id="2020949"/>
    <lineage>
        <taxon>Bacteria</taxon>
        <taxon>Bacillati</taxon>
        <taxon>Bacillota</taxon>
        <taxon>Clostridia</taxon>
        <taxon>Peptostreptococcales</taxon>
        <taxon>Peptostreptococcaceae</taxon>
        <taxon>Romboutsia</taxon>
    </lineage>
</organism>
<protein>
    <submittedName>
        <fullName evidence="2">N-acetyltransferase</fullName>
    </submittedName>
</protein>
<dbReference type="CDD" id="cd04301">
    <property type="entry name" value="NAT_SF"/>
    <property type="match status" value="1"/>
</dbReference>
<reference evidence="2 3" key="1">
    <citation type="journal article" date="2017" name="Genome Announc.">
        <title>Draft Genome Sequence of Romboutsia weinsteinii sp. nov. Strain CCRI-19649(T) Isolated from Surface Water.</title>
        <authorList>
            <person name="Maheux A.F."/>
            <person name="Boudreau D.K."/>
            <person name="Berube E."/>
            <person name="Boissinot M."/>
            <person name="Cantin P."/>
            <person name="Raymond F."/>
            <person name="Corbeil J."/>
            <person name="Omar R.F."/>
            <person name="Bergeron M.G."/>
        </authorList>
    </citation>
    <scope>NUCLEOTIDE SEQUENCE [LARGE SCALE GENOMIC DNA]</scope>
    <source>
        <strain evidence="2 3">CCRI-19649</strain>
    </source>
</reference>
<dbReference type="OrthoDB" id="9798006at2"/>
<dbReference type="InterPro" id="IPR000182">
    <property type="entry name" value="GNAT_dom"/>
</dbReference>
<dbReference type="Proteomes" id="UP000215694">
    <property type="component" value="Unassembled WGS sequence"/>
</dbReference>
<dbReference type="PROSITE" id="PS51186">
    <property type="entry name" value="GNAT"/>
    <property type="match status" value="1"/>
</dbReference>
<evidence type="ECO:0000313" key="3">
    <source>
        <dbReference type="Proteomes" id="UP000215694"/>
    </source>
</evidence>
<sequence length="207" mass="24322">MTQVQIRIAKENDARELLEIYTPYITNTSITFEYEVPTLDEFRNRIINISKDYPYLVCIIDEKIVGYAYTSRQKERAAYQWNVELSVYVDKLYLRFGIGKALYNALIEISKSQNIYNLYGCVTSPNPNSEKLHEYFGFKKLGVFHNTGYKHGKWHDVIWFEKSIINHESEPKPLLFITDVDEALINKILDECSYMIKDHTKSNILNL</sequence>
<dbReference type="PANTHER" id="PTHR43072:SF8">
    <property type="entry name" value="ACYLTRANSFERASE FABY-RELATED"/>
    <property type="match status" value="1"/>
</dbReference>
<dbReference type="SUPFAM" id="SSF55729">
    <property type="entry name" value="Acyl-CoA N-acyltransferases (Nat)"/>
    <property type="match status" value="1"/>
</dbReference>
<name>A0A371J3K8_9FIRM</name>